<evidence type="ECO:0000256" key="3">
    <source>
        <dbReference type="ARBA" id="ARBA00023002"/>
    </source>
</evidence>
<proteinExistence type="predicted"/>
<dbReference type="CDD" id="cd02000">
    <property type="entry name" value="TPP_E1_PDC_ADC_BCADC"/>
    <property type="match status" value="1"/>
</dbReference>
<gene>
    <name evidence="9" type="ORF">X801_06184</name>
</gene>
<dbReference type="NCBIfam" id="TIGR03182">
    <property type="entry name" value="PDH_E1_alph_y"/>
    <property type="match status" value="1"/>
</dbReference>
<protein>
    <recommendedName>
        <fullName evidence="7">Pyruvate dehydrogenase E1 component subunit alpha</fullName>
        <ecNumber evidence="7">1.2.4.1</ecNumber>
    </recommendedName>
</protein>
<reference evidence="9 10" key="1">
    <citation type="submission" date="2015-03" db="EMBL/GenBank/DDBJ databases">
        <title>Draft genome of the nematode, Opisthorchis viverrini.</title>
        <authorList>
            <person name="Mitreva M."/>
        </authorList>
    </citation>
    <scope>NUCLEOTIDE SEQUENCE [LARGE SCALE GENOMIC DNA]</scope>
    <source>
        <strain evidence="9">Khon Kaen</strain>
    </source>
</reference>
<dbReference type="EMBL" id="KV894666">
    <property type="protein sequence ID" value="OON17969.1"/>
    <property type="molecule type" value="Genomic_DNA"/>
</dbReference>
<feature type="domain" description="Dehydrogenase E1 component" evidence="8">
    <location>
        <begin position="88"/>
        <end position="381"/>
    </location>
</feature>
<organism evidence="9 10">
    <name type="scientific">Opisthorchis viverrini</name>
    <name type="common">Southeast Asian liver fluke</name>
    <dbReference type="NCBI Taxonomy" id="6198"/>
    <lineage>
        <taxon>Eukaryota</taxon>
        <taxon>Metazoa</taxon>
        <taxon>Spiralia</taxon>
        <taxon>Lophotrochozoa</taxon>
        <taxon>Platyhelminthes</taxon>
        <taxon>Trematoda</taxon>
        <taxon>Digenea</taxon>
        <taxon>Opisthorchiida</taxon>
        <taxon>Opisthorchiata</taxon>
        <taxon>Opisthorchiidae</taxon>
        <taxon>Opisthorchis</taxon>
    </lineage>
</organism>
<evidence type="ECO:0000313" key="9">
    <source>
        <dbReference type="EMBL" id="OON17969.1"/>
    </source>
</evidence>
<name>A0A1S8WTV0_OPIVI</name>
<evidence type="ECO:0000256" key="4">
    <source>
        <dbReference type="ARBA" id="ARBA00023052"/>
    </source>
</evidence>
<comment type="catalytic activity">
    <reaction evidence="6 7">
        <text>N(6)-[(R)-lipoyl]-L-lysyl-[protein] + pyruvate + H(+) = N(6)-[(R)-S(8)-acetyldihydrolipoyl]-L-lysyl-[protein] + CO2</text>
        <dbReference type="Rhea" id="RHEA:19189"/>
        <dbReference type="Rhea" id="RHEA-COMP:10474"/>
        <dbReference type="Rhea" id="RHEA-COMP:10478"/>
        <dbReference type="ChEBI" id="CHEBI:15361"/>
        <dbReference type="ChEBI" id="CHEBI:15378"/>
        <dbReference type="ChEBI" id="CHEBI:16526"/>
        <dbReference type="ChEBI" id="CHEBI:83099"/>
        <dbReference type="ChEBI" id="CHEBI:83111"/>
        <dbReference type="EC" id="1.2.4.1"/>
    </reaction>
</comment>
<dbReference type="Proteomes" id="UP000243686">
    <property type="component" value="Unassembled WGS sequence"/>
</dbReference>
<dbReference type="PANTHER" id="PTHR11516:SF60">
    <property type="entry name" value="PYRUVATE DEHYDROGENASE E1 COMPONENT SUBUNIT ALPHA"/>
    <property type="match status" value="1"/>
</dbReference>
<accession>A0A1S8WTV0</accession>
<dbReference type="Gene3D" id="3.40.50.970">
    <property type="match status" value="1"/>
</dbReference>
<keyword evidence="10" id="KW-1185">Reference proteome</keyword>
<sequence length="411" mass="45887">MTFSSSPEAMELVIADDLTLHREHQSTPGKGTITQTKCLGVLMPRKFLSTVVPSATFNLEEYKSFKLDSLPPAQTLCSREDALAYLETLQRIRRMETACSNMYKEKKIRGFCHLYSGQEAVVVGIEAALKPGDTIITAYRCHGFTHTRGVSVKSIFAELLGRKTGCSAGVGGSMHLYHKDFYGGNGIVGAQVPLGVGIGLRMKYRGDPNISVTLYGDGAANQGQVFEAYNMAKLWNLPVVFICENNKYGMGTAANRASANTAYYTRGDYIPGLWVDGMDVLTVREAMRFARDWCMSGKGPLLLETETYRYHGHSMSDPGTSYRTREEVQSVRSGRDPILLFQKRCIEANLFTQDEAKNLEKRVRQEVEKDAEDCVNDPEPDLDDRFLHVYSKAPPQFEVRGCDPLTYFKPN</sequence>
<comment type="function">
    <text evidence="7">The pyruvate dehydrogenase complex catalyzes the overall conversion of pyruvate to acetyl-CoA and CO(2).</text>
</comment>
<dbReference type="InterPro" id="IPR017597">
    <property type="entry name" value="Pyrv_DH_E1_asu_subgrp-y"/>
</dbReference>
<dbReference type="GO" id="GO:0004739">
    <property type="term" value="F:pyruvate dehydrogenase (acetyl-transferring) activity"/>
    <property type="evidence" value="ECO:0007669"/>
    <property type="project" value="UniProtKB-UniRule"/>
</dbReference>
<dbReference type="PANTHER" id="PTHR11516">
    <property type="entry name" value="PYRUVATE DEHYDROGENASE E1 COMPONENT, ALPHA SUBUNIT BACTERIAL AND ORGANELLAR"/>
    <property type="match status" value="1"/>
</dbReference>
<dbReference type="Pfam" id="PF00676">
    <property type="entry name" value="E1_dh"/>
    <property type="match status" value="1"/>
</dbReference>
<evidence type="ECO:0000256" key="7">
    <source>
        <dbReference type="RuleBase" id="RU361139"/>
    </source>
</evidence>
<evidence type="ECO:0000256" key="6">
    <source>
        <dbReference type="ARBA" id="ARBA00051231"/>
    </source>
</evidence>
<dbReference type="SUPFAM" id="SSF52518">
    <property type="entry name" value="Thiamin diphosphate-binding fold (THDP-binding)"/>
    <property type="match status" value="1"/>
</dbReference>
<dbReference type="AlphaFoldDB" id="A0A1S8WTV0"/>
<comment type="cofactor">
    <cofactor evidence="1 7">
        <name>thiamine diphosphate</name>
        <dbReference type="ChEBI" id="CHEBI:58937"/>
    </cofactor>
</comment>
<evidence type="ECO:0000313" key="10">
    <source>
        <dbReference type="Proteomes" id="UP000243686"/>
    </source>
</evidence>
<evidence type="ECO:0000256" key="1">
    <source>
        <dbReference type="ARBA" id="ARBA00001964"/>
    </source>
</evidence>
<dbReference type="GO" id="GO:0006086">
    <property type="term" value="P:pyruvate decarboxylation to acetyl-CoA"/>
    <property type="evidence" value="ECO:0007669"/>
    <property type="project" value="InterPro"/>
</dbReference>
<dbReference type="EC" id="1.2.4.1" evidence="7"/>
<keyword evidence="2" id="KW-0809">Transit peptide</keyword>
<evidence type="ECO:0000256" key="5">
    <source>
        <dbReference type="ARBA" id="ARBA00023317"/>
    </source>
</evidence>
<keyword evidence="4 7" id="KW-0786">Thiamine pyrophosphate</keyword>
<dbReference type="InterPro" id="IPR001017">
    <property type="entry name" value="DH_E1"/>
</dbReference>
<dbReference type="InterPro" id="IPR029061">
    <property type="entry name" value="THDP-binding"/>
</dbReference>
<keyword evidence="3 7" id="KW-0560">Oxidoreductase</keyword>
<keyword evidence="5 7" id="KW-0670">Pyruvate</keyword>
<dbReference type="InterPro" id="IPR050642">
    <property type="entry name" value="PDH_E1_Alpha_Subunit"/>
</dbReference>
<dbReference type="FunFam" id="3.40.50.970:FF:000013">
    <property type="entry name" value="Pyruvate dehydrogenase E1 component subunit alpha"/>
    <property type="match status" value="1"/>
</dbReference>
<evidence type="ECO:0000259" key="8">
    <source>
        <dbReference type="Pfam" id="PF00676"/>
    </source>
</evidence>
<evidence type="ECO:0000256" key="2">
    <source>
        <dbReference type="ARBA" id="ARBA00022946"/>
    </source>
</evidence>